<dbReference type="OrthoDB" id="442176at2759"/>
<organism evidence="9 10">
    <name type="scientific">Rhododendron williamsianum</name>
    <dbReference type="NCBI Taxonomy" id="262921"/>
    <lineage>
        <taxon>Eukaryota</taxon>
        <taxon>Viridiplantae</taxon>
        <taxon>Streptophyta</taxon>
        <taxon>Embryophyta</taxon>
        <taxon>Tracheophyta</taxon>
        <taxon>Spermatophyta</taxon>
        <taxon>Magnoliopsida</taxon>
        <taxon>eudicotyledons</taxon>
        <taxon>Gunneridae</taxon>
        <taxon>Pentapetalae</taxon>
        <taxon>asterids</taxon>
        <taxon>Ericales</taxon>
        <taxon>Ericaceae</taxon>
        <taxon>Ericoideae</taxon>
        <taxon>Rhodoreae</taxon>
        <taxon>Rhododendron</taxon>
    </lineage>
</organism>
<dbReference type="GO" id="GO:0004017">
    <property type="term" value="F:AMP kinase activity"/>
    <property type="evidence" value="ECO:0007669"/>
    <property type="project" value="UniProtKB-EC"/>
</dbReference>
<proteinExistence type="inferred from homology"/>
<dbReference type="EC" id="2.7.4.3" evidence="2"/>
<evidence type="ECO:0000256" key="4">
    <source>
        <dbReference type="ARBA" id="ARBA00022741"/>
    </source>
</evidence>
<comment type="caution">
    <text evidence="9">The sequence shown here is derived from an EMBL/GenBank/DDBJ whole genome shotgun (WGS) entry which is preliminary data.</text>
</comment>
<sequence>MPRTPILPQNGQNDRQRPGTKQNQFSNEMVHTGCGPRSGKGTQCSMIASHFGFHHLSAGDLLEEEVKSGSDIGSMIKSFKMDGKLVPVEIVIELLHKAMHKRKDGKFLIDGFPRNEENRVAAENIMKIEPEFVLFFECSTETMTKRLLNRNQIDGERSIEEVFAAVKSVFSEGDQTGM</sequence>
<dbReference type="InterPro" id="IPR000850">
    <property type="entry name" value="Adenylat/UMP-CMP_kin"/>
</dbReference>
<dbReference type="GO" id="GO:0005524">
    <property type="term" value="F:ATP binding"/>
    <property type="evidence" value="ECO:0007669"/>
    <property type="project" value="InterPro"/>
</dbReference>
<dbReference type="AlphaFoldDB" id="A0A6A4KX61"/>
<dbReference type="PANTHER" id="PTHR23359">
    <property type="entry name" value="NUCLEOTIDE KINASE"/>
    <property type="match status" value="1"/>
</dbReference>
<dbReference type="PROSITE" id="PS00113">
    <property type="entry name" value="ADENYLATE_KINASE"/>
    <property type="match status" value="1"/>
</dbReference>
<dbReference type="InterPro" id="IPR027417">
    <property type="entry name" value="P-loop_NTPase"/>
</dbReference>
<dbReference type="SUPFAM" id="SSF52540">
    <property type="entry name" value="P-loop containing nucleoside triphosphate hydrolases"/>
    <property type="match status" value="1"/>
</dbReference>
<reference evidence="9 10" key="1">
    <citation type="journal article" date="2019" name="Genome Biol. Evol.">
        <title>The Rhododendron genome and chromosomal organization provide insight into shared whole-genome duplications across the heath family (Ericaceae).</title>
        <authorList>
            <person name="Soza V.L."/>
            <person name="Lindsley D."/>
            <person name="Waalkes A."/>
            <person name="Ramage E."/>
            <person name="Patwardhan R.P."/>
            <person name="Burton J.N."/>
            <person name="Adey A."/>
            <person name="Kumar A."/>
            <person name="Qiu R."/>
            <person name="Shendure J."/>
            <person name="Hall B."/>
        </authorList>
    </citation>
    <scope>NUCLEOTIDE SEQUENCE [LARGE SCALE GENOMIC DNA]</scope>
    <source>
        <strain evidence="9">RSF 1966-606</strain>
    </source>
</reference>
<dbReference type="Gene3D" id="3.40.50.300">
    <property type="entry name" value="P-loop containing nucleotide triphosphate hydrolases"/>
    <property type="match status" value="1"/>
</dbReference>
<feature type="non-terminal residue" evidence="9">
    <location>
        <position position="1"/>
    </location>
</feature>
<accession>A0A6A4KX61</accession>
<comment type="similarity">
    <text evidence="1 7">Belongs to the adenylate kinase family.</text>
</comment>
<evidence type="ECO:0000256" key="6">
    <source>
        <dbReference type="ARBA" id="ARBA00031517"/>
    </source>
</evidence>
<evidence type="ECO:0000256" key="3">
    <source>
        <dbReference type="ARBA" id="ARBA00022679"/>
    </source>
</evidence>
<feature type="compositionally biased region" description="Polar residues" evidence="8">
    <location>
        <begin position="7"/>
        <end position="29"/>
    </location>
</feature>
<feature type="region of interest" description="Disordered" evidence="8">
    <location>
        <begin position="1"/>
        <end position="38"/>
    </location>
</feature>
<dbReference type="CDD" id="cd01428">
    <property type="entry name" value="ADK"/>
    <property type="match status" value="1"/>
</dbReference>
<name>A0A6A4KX61_9ERIC</name>
<evidence type="ECO:0000256" key="2">
    <source>
        <dbReference type="ARBA" id="ARBA00012955"/>
    </source>
</evidence>
<evidence type="ECO:0000313" key="9">
    <source>
        <dbReference type="EMBL" id="KAE9452103.1"/>
    </source>
</evidence>
<protein>
    <recommendedName>
        <fullName evidence="2">adenylate kinase</fullName>
        <ecNumber evidence="2">2.7.4.3</ecNumber>
    </recommendedName>
    <alternativeName>
        <fullName evidence="6">ATP:AMP phosphotransferase</fullName>
    </alternativeName>
</protein>
<dbReference type="Proteomes" id="UP000428333">
    <property type="component" value="Linkage Group LG09"/>
</dbReference>
<evidence type="ECO:0000256" key="7">
    <source>
        <dbReference type="RuleBase" id="RU003330"/>
    </source>
</evidence>
<dbReference type="HAMAP" id="MF_00235">
    <property type="entry name" value="Adenylate_kinase_Adk"/>
    <property type="match status" value="1"/>
</dbReference>
<keyword evidence="3 7" id="KW-0808">Transferase</keyword>
<evidence type="ECO:0000256" key="5">
    <source>
        <dbReference type="ARBA" id="ARBA00022777"/>
    </source>
</evidence>
<keyword evidence="10" id="KW-1185">Reference proteome</keyword>
<keyword evidence="5 7" id="KW-0418">Kinase</keyword>
<evidence type="ECO:0000313" key="10">
    <source>
        <dbReference type="Proteomes" id="UP000428333"/>
    </source>
</evidence>
<dbReference type="PRINTS" id="PR00094">
    <property type="entry name" value="ADENYLTKNASE"/>
</dbReference>
<dbReference type="EMBL" id="QEFC01002452">
    <property type="protein sequence ID" value="KAE9452103.1"/>
    <property type="molecule type" value="Genomic_DNA"/>
</dbReference>
<dbReference type="InterPro" id="IPR033690">
    <property type="entry name" value="Adenylat_kinase_CS"/>
</dbReference>
<gene>
    <name evidence="9" type="ORF">C3L33_15996</name>
</gene>
<keyword evidence="4" id="KW-0547">Nucleotide-binding</keyword>
<evidence type="ECO:0000256" key="1">
    <source>
        <dbReference type="ARBA" id="ARBA00007220"/>
    </source>
</evidence>
<dbReference type="Pfam" id="PF00406">
    <property type="entry name" value="ADK"/>
    <property type="match status" value="1"/>
</dbReference>
<evidence type="ECO:0000256" key="8">
    <source>
        <dbReference type="SAM" id="MobiDB-lite"/>
    </source>
</evidence>